<reference evidence="1 2" key="1">
    <citation type="journal article" date="2013" name="Front. Microbiol.">
        <title>The genome of Nitrospina gracilis illuminates the metabolism and evolution of the major marine nitrite oxidizer.</title>
        <authorList>
            <person name="Luecker S."/>
            <person name="Nowka B."/>
            <person name="Rattei T."/>
            <person name="Spieck E."/>
            <person name="and Daims H."/>
        </authorList>
    </citation>
    <scope>NUCLEOTIDE SEQUENCE [LARGE SCALE GENOMIC DNA]</scope>
    <source>
        <strain evidence="1 2">3/211</strain>
    </source>
</reference>
<protein>
    <submittedName>
        <fullName evidence="1">Uncharacterized protein</fullName>
    </submittedName>
</protein>
<accession>M1YGE7</accession>
<proteinExistence type="predicted"/>
<organism evidence="1 2">
    <name type="scientific">Nitrospina gracilis (strain 3/211)</name>
    <dbReference type="NCBI Taxonomy" id="1266370"/>
    <lineage>
        <taxon>Bacteria</taxon>
        <taxon>Pseudomonadati</taxon>
        <taxon>Nitrospinota/Tectimicrobiota group</taxon>
        <taxon>Nitrospinota</taxon>
        <taxon>Nitrospinia</taxon>
        <taxon>Nitrospinales</taxon>
        <taxon>Nitrospinaceae</taxon>
        <taxon>Nitrospina</taxon>
    </lineage>
</organism>
<dbReference type="HOGENOM" id="CLU_2899566_0_0_0"/>
<evidence type="ECO:0000313" key="2">
    <source>
        <dbReference type="Proteomes" id="UP000011704"/>
    </source>
</evidence>
<dbReference type="EMBL" id="CAQJ01000015">
    <property type="protein sequence ID" value="CCQ89536.1"/>
    <property type="molecule type" value="Genomic_DNA"/>
</dbReference>
<dbReference type="InParanoid" id="M1YGE7"/>
<dbReference type="STRING" id="1266370.NITGR_130002"/>
<keyword evidence="2" id="KW-1185">Reference proteome</keyword>
<dbReference type="Proteomes" id="UP000011704">
    <property type="component" value="Unassembled WGS sequence"/>
</dbReference>
<comment type="caution">
    <text evidence="1">The sequence shown here is derived from an EMBL/GenBank/DDBJ whole genome shotgun (WGS) entry which is preliminary data.</text>
</comment>
<dbReference type="AlphaFoldDB" id="M1YGE7"/>
<sequence>MVFRLKIEKDVNGAGSCPEGGAPTLQTTGRWTGLEKAFVLTSNVGKFFELKPVALLENKIKY</sequence>
<gene>
    <name evidence="1" type="ORF">NITGR_130002</name>
</gene>
<evidence type="ECO:0000313" key="1">
    <source>
        <dbReference type="EMBL" id="CCQ89536.1"/>
    </source>
</evidence>
<name>M1YGE7_NITG3</name>